<evidence type="ECO:0000256" key="1">
    <source>
        <dbReference type="ARBA" id="ARBA00004141"/>
    </source>
</evidence>
<evidence type="ECO:0000256" key="6">
    <source>
        <dbReference type="RuleBase" id="RU003732"/>
    </source>
</evidence>
<comment type="similarity">
    <text evidence="6">Belongs to the sodium:neurotransmitter symporter (SNF) (TC 2.A.22) family.</text>
</comment>
<dbReference type="EMBL" id="CP058561">
    <property type="protein sequence ID" value="QUH31482.1"/>
    <property type="molecule type" value="Genomic_DNA"/>
</dbReference>
<dbReference type="GO" id="GO:0015293">
    <property type="term" value="F:symporter activity"/>
    <property type="evidence" value="ECO:0007669"/>
    <property type="project" value="UniProtKB-KW"/>
</dbReference>
<keyword evidence="4 7" id="KW-1133">Transmembrane helix</keyword>
<keyword evidence="3 6" id="KW-0812">Transmembrane</keyword>
<dbReference type="GO" id="GO:0005886">
    <property type="term" value="C:plasma membrane"/>
    <property type="evidence" value="ECO:0007669"/>
    <property type="project" value="TreeGrafter"/>
</dbReference>
<feature type="transmembrane region" description="Helical" evidence="7">
    <location>
        <begin position="294"/>
        <end position="310"/>
    </location>
</feature>
<feature type="transmembrane region" description="Helical" evidence="7">
    <location>
        <begin position="220"/>
        <end position="244"/>
    </location>
</feature>
<feature type="transmembrane region" description="Helical" evidence="7">
    <location>
        <begin position="148"/>
        <end position="165"/>
    </location>
</feature>
<feature type="transmembrane region" description="Helical" evidence="7">
    <location>
        <begin position="177"/>
        <end position="200"/>
    </location>
</feature>
<keyword evidence="2 6" id="KW-0813">Transport</keyword>
<dbReference type="AlphaFoldDB" id="A0A8J8MEK4"/>
<protein>
    <recommendedName>
        <fullName evidence="6">Transporter</fullName>
    </recommendedName>
</protein>
<name>A0A8J8MEK4_9FIRM</name>
<evidence type="ECO:0000256" key="4">
    <source>
        <dbReference type="ARBA" id="ARBA00022989"/>
    </source>
</evidence>
<dbReference type="RefSeq" id="WP_113675176.1">
    <property type="nucleotide sequence ID" value="NZ_CP058561.1"/>
</dbReference>
<feature type="transmembrane region" description="Helical" evidence="7">
    <location>
        <begin position="12"/>
        <end position="31"/>
    </location>
</feature>
<comment type="subcellular location">
    <subcellularLocation>
        <location evidence="1">Membrane</location>
        <topology evidence="1">Multi-pass membrane protein</topology>
    </subcellularLocation>
</comment>
<dbReference type="GO" id="GO:0035725">
    <property type="term" value="P:sodium ion transmembrane transport"/>
    <property type="evidence" value="ECO:0007669"/>
    <property type="project" value="TreeGrafter"/>
</dbReference>
<dbReference type="CDD" id="cd10334">
    <property type="entry name" value="SLC6sbd_u1"/>
    <property type="match status" value="1"/>
</dbReference>
<evidence type="ECO:0000256" key="3">
    <source>
        <dbReference type="ARBA" id="ARBA00022692"/>
    </source>
</evidence>
<keyword evidence="5 7" id="KW-0472">Membrane</keyword>
<feature type="transmembrane region" description="Helical" evidence="7">
    <location>
        <begin position="460"/>
        <end position="484"/>
    </location>
</feature>
<feature type="transmembrane region" description="Helical" evidence="7">
    <location>
        <begin position="317"/>
        <end position="336"/>
    </location>
</feature>
<dbReference type="KEGG" id="vgu:HYG85_22160"/>
<sequence length="500" mass="54729">MAKREEWGSRVGFILAAIGSAIGLGNIWRFPYTVAENGGGAFLIPYFIALITAGIPLLILEFGLGHKMRTSAPGVFGRLNAKWQKLGWWQTMIAFAIAVYYMAIIAWTLRYVLFSFNLSWGEDTKSFFYSFLHLSDSPFDLGGLHLDLLVPLLAIWAVNFIVLALGVKKGIEKANKVFMPILFISIVIITIRGLTLPGAFDGLNYFFKPDFSKILDGRVWVAAYGQIFYSLSICFGIMLAYSSYLPKKSDIVNNAFITAFGNCSFSLLSGIAVFSILGNMAFNNGQAVADVADGGVGLAFVVFPAAINGLPNFNHIFGVLFFVSLFFAGVSSSISIIETTISAVSDKFNIKRIKSLAIICGFGFIISTIFATGAGLYVLDIADHFLNNYGVAVAGLIETILVGWFFNLKSIREYVNPISDFAVGNWWQVSIKVITPLLLGIMTVFKIIEDIQKPYEGYSFASLMTYGVGVIIMTVVVGLIISSFKGSSSFESSLKKRSEK</sequence>
<feature type="transmembrane region" description="Helical" evidence="7">
    <location>
        <begin position="43"/>
        <end position="65"/>
    </location>
</feature>
<evidence type="ECO:0000256" key="7">
    <source>
        <dbReference type="SAM" id="Phobius"/>
    </source>
</evidence>
<evidence type="ECO:0000256" key="5">
    <source>
        <dbReference type="ARBA" id="ARBA00023136"/>
    </source>
</evidence>
<feature type="transmembrane region" description="Helical" evidence="7">
    <location>
        <begin position="356"/>
        <end position="379"/>
    </location>
</feature>
<feature type="transmembrane region" description="Helical" evidence="7">
    <location>
        <begin position="426"/>
        <end position="448"/>
    </location>
</feature>
<dbReference type="PANTHER" id="PTHR11616:SF240">
    <property type="entry name" value="BLOATED TUBULES, ISOFORM B-RELATED"/>
    <property type="match status" value="1"/>
</dbReference>
<dbReference type="PANTHER" id="PTHR11616">
    <property type="entry name" value="SODIUM/CHLORIDE DEPENDENT TRANSPORTER"/>
    <property type="match status" value="1"/>
</dbReference>
<reference evidence="8 9" key="1">
    <citation type="submission" date="2020-07" db="EMBL/GenBank/DDBJ databases">
        <title>Vallitalea guaymasensis genome.</title>
        <authorList>
            <person name="Postec A."/>
        </authorList>
    </citation>
    <scope>NUCLEOTIDE SEQUENCE [LARGE SCALE GENOMIC DNA]</scope>
    <source>
        <strain evidence="8 9">Ra1766G1</strain>
    </source>
</reference>
<feature type="transmembrane region" description="Helical" evidence="7">
    <location>
        <begin position="386"/>
        <end position="406"/>
    </location>
</feature>
<dbReference type="SUPFAM" id="SSF161070">
    <property type="entry name" value="SNF-like"/>
    <property type="match status" value="1"/>
</dbReference>
<dbReference type="NCBIfam" id="NF037979">
    <property type="entry name" value="Na_transp"/>
    <property type="match status" value="1"/>
</dbReference>
<gene>
    <name evidence="8" type="ORF">HYG85_22160</name>
</gene>
<evidence type="ECO:0000313" key="8">
    <source>
        <dbReference type="EMBL" id="QUH31482.1"/>
    </source>
</evidence>
<feature type="transmembrane region" description="Helical" evidence="7">
    <location>
        <begin position="256"/>
        <end position="282"/>
    </location>
</feature>
<keyword evidence="9" id="KW-1185">Reference proteome</keyword>
<evidence type="ECO:0000256" key="2">
    <source>
        <dbReference type="ARBA" id="ARBA00022448"/>
    </source>
</evidence>
<dbReference type="OrthoDB" id="9762833at2"/>
<dbReference type="PROSITE" id="PS50267">
    <property type="entry name" value="NA_NEUROTRAN_SYMP_3"/>
    <property type="match status" value="1"/>
</dbReference>
<evidence type="ECO:0000313" key="9">
    <source>
        <dbReference type="Proteomes" id="UP000677305"/>
    </source>
</evidence>
<dbReference type="Proteomes" id="UP000677305">
    <property type="component" value="Chromosome"/>
</dbReference>
<dbReference type="InterPro" id="IPR037272">
    <property type="entry name" value="SNS_sf"/>
</dbReference>
<organism evidence="8 9">
    <name type="scientific">Vallitalea guaymasensis</name>
    <dbReference type="NCBI Taxonomy" id="1185412"/>
    <lineage>
        <taxon>Bacteria</taxon>
        <taxon>Bacillati</taxon>
        <taxon>Bacillota</taxon>
        <taxon>Clostridia</taxon>
        <taxon>Lachnospirales</taxon>
        <taxon>Vallitaleaceae</taxon>
        <taxon>Vallitalea</taxon>
    </lineage>
</organism>
<feature type="transmembrane region" description="Helical" evidence="7">
    <location>
        <begin position="86"/>
        <end position="109"/>
    </location>
</feature>
<dbReference type="PRINTS" id="PR00176">
    <property type="entry name" value="NANEUSMPORT"/>
</dbReference>
<accession>A0A8J8MEK4</accession>
<proteinExistence type="inferred from homology"/>
<dbReference type="PROSITE" id="PS00610">
    <property type="entry name" value="NA_NEUROTRAN_SYMP_1"/>
    <property type="match status" value="1"/>
</dbReference>
<dbReference type="Pfam" id="PF00209">
    <property type="entry name" value="SNF"/>
    <property type="match status" value="2"/>
</dbReference>
<keyword evidence="6" id="KW-0769">Symport</keyword>
<dbReference type="InterPro" id="IPR000175">
    <property type="entry name" value="Na/ntran_symport"/>
</dbReference>